<dbReference type="Pfam" id="PF01370">
    <property type="entry name" value="Epimerase"/>
    <property type="match status" value="1"/>
</dbReference>
<comment type="caution">
    <text evidence="2">The sequence shown here is derived from an EMBL/GenBank/DDBJ whole genome shotgun (WGS) entry which is preliminary data.</text>
</comment>
<proteinExistence type="predicted"/>
<dbReference type="SUPFAM" id="SSF51735">
    <property type="entry name" value="NAD(P)-binding Rossmann-fold domains"/>
    <property type="match status" value="1"/>
</dbReference>
<dbReference type="AlphaFoldDB" id="A0A2H0UAI3"/>
<dbReference type="EMBL" id="PFBL01000004">
    <property type="protein sequence ID" value="PIR83433.1"/>
    <property type="molecule type" value="Genomic_DNA"/>
</dbReference>
<dbReference type="InterPro" id="IPR036291">
    <property type="entry name" value="NAD(P)-bd_dom_sf"/>
</dbReference>
<feature type="domain" description="NAD-dependent epimerase/dehydratase" evidence="1">
    <location>
        <begin position="8"/>
        <end position="240"/>
    </location>
</feature>
<dbReference type="PANTHER" id="PTHR43245">
    <property type="entry name" value="BIFUNCTIONAL POLYMYXIN RESISTANCE PROTEIN ARNA"/>
    <property type="match status" value="1"/>
</dbReference>
<organism evidence="2 3">
    <name type="scientific">Candidatus Kaiserbacteria bacterium CG10_big_fil_rev_8_21_14_0_10_56_12</name>
    <dbReference type="NCBI Taxonomy" id="1974611"/>
    <lineage>
        <taxon>Bacteria</taxon>
        <taxon>Candidatus Kaiseribacteriota</taxon>
    </lineage>
</organism>
<reference evidence="3" key="1">
    <citation type="submission" date="2017-09" db="EMBL/GenBank/DDBJ databases">
        <title>Depth-based differentiation of microbial function through sediment-hosted aquifers and enrichment of novel symbionts in the deep terrestrial subsurface.</title>
        <authorList>
            <person name="Probst A.J."/>
            <person name="Ladd B."/>
            <person name="Jarett J.K."/>
            <person name="Geller-Mcgrath D.E."/>
            <person name="Sieber C.M.K."/>
            <person name="Emerson J.B."/>
            <person name="Anantharaman K."/>
            <person name="Thomas B.C."/>
            <person name="Malmstrom R."/>
            <person name="Stieglmeier M."/>
            <person name="Klingl A."/>
            <person name="Woyke T."/>
            <person name="Ryan C.M."/>
            <person name="Banfield J.F."/>
        </authorList>
    </citation>
    <scope>NUCLEOTIDE SEQUENCE [LARGE SCALE GENOMIC DNA]</scope>
</reference>
<accession>A0A2H0UAI3</accession>
<gene>
    <name evidence="2" type="ORF">COU19_00530</name>
</gene>
<evidence type="ECO:0000313" key="2">
    <source>
        <dbReference type="EMBL" id="PIR83433.1"/>
    </source>
</evidence>
<dbReference type="Proteomes" id="UP000230179">
    <property type="component" value="Unassembled WGS sequence"/>
</dbReference>
<dbReference type="InterPro" id="IPR050177">
    <property type="entry name" value="Lipid_A_modif_metabolic_enz"/>
</dbReference>
<dbReference type="Gene3D" id="3.40.50.720">
    <property type="entry name" value="NAD(P)-binding Rossmann-like Domain"/>
    <property type="match status" value="1"/>
</dbReference>
<evidence type="ECO:0000313" key="3">
    <source>
        <dbReference type="Proteomes" id="UP000230179"/>
    </source>
</evidence>
<protein>
    <submittedName>
        <fullName evidence="2">Epimerase</fullName>
    </submittedName>
</protein>
<dbReference type="InterPro" id="IPR001509">
    <property type="entry name" value="Epimerase_deHydtase"/>
</dbReference>
<name>A0A2H0UAI3_9BACT</name>
<dbReference type="PANTHER" id="PTHR43245:SF13">
    <property type="entry name" value="UDP-D-APIOSE_UDP-D-XYLOSE SYNTHASE 2"/>
    <property type="match status" value="1"/>
</dbReference>
<evidence type="ECO:0000259" key="1">
    <source>
        <dbReference type="Pfam" id="PF01370"/>
    </source>
</evidence>
<dbReference type="Gene3D" id="3.90.25.10">
    <property type="entry name" value="UDP-galactose 4-epimerase, domain 1"/>
    <property type="match status" value="1"/>
</dbReference>
<sequence length="338" mass="37767">MKGTRTYFITGVAGFLGSHLADRLLTDGHRVIGCDNLVGGYLDNVPVGVEFHTVDCNNLAEMRQIMRGVDVVYHTAAFAYEGLSVFSPHLVTENVYGATVSTLTAAITNKVKRFVQCSSMARYGAQPTTPFTENMRCVPQDPYGIAKYAAELAVDNMAHVHGIEYVIAVPHNIIGPRQKYDDPYRNVASIMINLMLQGRQPIIYGDGEQKRCFSFIEDVVGPLVKMGTDPHVHGHIINIGPDDEFITVNTLAKTIAELLDFKLAPVYMPGRPQEVKHATCSADKARKLLEYRPQIGLKEGLTSMIEYIKHRGVKPFRYHLELEIVSDLTPRTWKDRLF</sequence>